<feature type="binding site" evidence="2">
    <location>
        <position position="94"/>
    </location>
    <ligand>
        <name>Mg(2+)</name>
        <dbReference type="ChEBI" id="CHEBI:18420"/>
        <label>1</label>
        <note>catalytic</note>
    </ligand>
</feature>
<dbReference type="PRINTS" id="PR00377">
    <property type="entry name" value="IMPHPHTASES"/>
</dbReference>
<evidence type="ECO:0000256" key="2">
    <source>
        <dbReference type="PIRSR" id="PIRSR600760-2"/>
    </source>
</evidence>
<feature type="binding site" evidence="2">
    <location>
        <position position="71"/>
    </location>
    <ligand>
        <name>Mg(2+)</name>
        <dbReference type="ChEBI" id="CHEBI:18420"/>
        <label>1</label>
        <note>catalytic</note>
    </ligand>
</feature>
<comment type="cofactor">
    <cofactor evidence="2">
        <name>Mg(2+)</name>
        <dbReference type="ChEBI" id="CHEBI:18420"/>
    </cofactor>
</comment>
<dbReference type="InterPro" id="IPR000760">
    <property type="entry name" value="Inositol_monophosphatase-like"/>
</dbReference>
<dbReference type="EMBL" id="BJZP01000001">
    <property type="protein sequence ID" value="GEO83183.1"/>
    <property type="molecule type" value="Genomic_DNA"/>
</dbReference>
<comment type="caution">
    <text evidence="3">The sequence shown here is derived from an EMBL/GenBank/DDBJ whole genome shotgun (WGS) entry which is preliminary data.</text>
</comment>
<gene>
    <name evidence="3" type="ORF">RNA01_01150</name>
</gene>
<feature type="binding site" evidence="2">
    <location>
        <position position="223"/>
    </location>
    <ligand>
        <name>Mg(2+)</name>
        <dbReference type="ChEBI" id="CHEBI:18420"/>
        <label>1</label>
        <note>catalytic</note>
    </ligand>
</feature>
<comment type="similarity">
    <text evidence="1">Belongs to the inositol monophosphatase superfamily.</text>
</comment>
<feature type="binding site" evidence="2">
    <location>
        <position position="97"/>
    </location>
    <ligand>
        <name>Mg(2+)</name>
        <dbReference type="ChEBI" id="CHEBI:18420"/>
        <label>1</label>
        <note>catalytic</note>
    </ligand>
</feature>
<organism evidence="3 4">
    <name type="scientific">Ciceribacter naphthalenivorans</name>
    <dbReference type="NCBI Taxonomy" id="1118451"/>
    <lineage>
        <taxon>Bacteria</taxon>
        <taxon>Pseudomonadati</taxon>
        <taxon>Pseudomonadota</taxon>
        <taxon>Alphaproteobacteria</taxon>
        <taxon>Hyphomicrobiales</taxon>
        <taxon>Rhizobiaceae</taxon>
        <taxon>Ciceribacter</taxon>
    </lineage>
</organism>
<dbReference type="SUPFAM" id="SSF56655">
    <property type="entry name" value="Carbohydrate phosphatase"/>
    <property type="match status" value="1"/>
</dbReference>
<dbReference type="AlphaFoldDB" id="A0A512HCK5"/>
<dbReference type="PANTHER" id="PTHR20854:SF4">
    <property type="entry name" value="INOSITOL-1-MONOPHOSPHATASE-RELATED"/>
    <property type="match status" value="1"/>
</dbReference>
<dbReference type="OrthoDB" id="9785695at2"/>
<evidence type="ECO:0000313" key="4">
    <source>
        <dbReference type="Proteomes" id="UP000321717"/>
    </source>
</evidence>
<name>A0A512HCK5_9HYPH</name>
<dbReference type="GO" id="GO:0007165">
    <property type="term" value="P:signal transduction"/>
    <property type="evidence" value="ECO:0007669"/>
    <property type="project" value="TreeGrafter"/>
</dbReference>
<reference evidence="3 4" key="1">
    <citation type="submission" date="2019-07" db="EMBL/GenBank/DDBJ databases">
        <title>Whole genome shotgun sequence of Rhizobium naphthalenivorans NBRC 107585.</title>
        <authorList>
            <person name="Hosoyama A."/>
            <person name="Uohara A."/>
            <person name="Ohji S."/>
            <person name="Ichikawa N."/>
        </authorList>
    </citation>
    <scope>NUCLEOTIDE SEQUENCE [LARGE SCALE GENOMIC DNA]</scope>
    <source>
        <strain evidence="3 4">NBRC 107585</strain>
    </source>
</reference>
<accession>A0A512HCK5</accession>
<dbReference type="Gene3D" id="3.30.540.10">
    <property type="entry name" value="Fructose-1,6-Bisphosphatase, subunit A, domain 1"/>
    <property type="match status" value="1"/>
</dbReference>
<proteinExistence type="inferred from homology"/>
<evidence type="ECO:0000256" key="1">
    <source>
        <dbReference type="ARBA" id="ARBA00009759"/>
    </source>
</evidence>
<dbReference type="Pfam" id="PF00459">
    <property type="entry name" value="Inositol_P"/>
    <property type="match status" value="1"/>
</dbReference>
<dbReference type="GO" id="GO:0006020">
    <property type="term" value="P:inositol metabolic process"/>
    <property type="evidence" value="ECO:0007669"/>
    <property type="project" value="TreeGrafter"/>
</dbReference>
<dbReference type="GO" id="GO:0008934">
    <property type="term" value="F:inositol monophosphate 1-phosphatase activity"/>
    <property type="evidence" value="ECO:0007669"/>
    <property type="project" value="TreeGrafter"/>
</dbReference>
<dbReference type="RefSeq" id="WP_147177878.1">
    <property type="nucleotide sequence ID" value="NZ_BJZP01000001.1"/>
</dbReference>
<sequence length="278" mass="29833">MFNDHDIEAALHIVKEVAATEIMPRFRRLGTSDIAEKKSSIDLVTDADIKAERAITDALLRRWPGALIVGEEACETNPEAIGGLKDAELAFVIDPVDGTFNFAAGLPIFGTNLAVTSRGETVAGLIHEPMIGDTLVAVKGAGAKMVRADRDVEAIEVASVVSLSEMVGTISVNNLPFQERSRISGNLAATRMAFAYNCSAYEYWMVATGKVHFIGHHALMPWDHLAGVLIHQEAGGVTARFDGSPYLPGNTTGGILSAPDRESWQMILDHVIAPSRAL</sequence>
<evidence type="ECO:0000313" key="3">
    <source>
        <dbReference type="EMBL" id="GEO83183.1"/>
    </source>
</evidence>
<keyword evidence="2" id="KW-0479">Metal-binding</keyword>
<dbReference type="Gene3D" id="3.40.190.80">
    <property type="match status" value="1"/>
</dbReference>
<dbReference type="PANTHER" id="PTHR20854">
    <property type="entry name" value="INOSITOL MONOPHOSPHATASE"/>
    <property type="match status" value="1"/>
</dbReference>
<dbReference type="GO" id="GO:0046872">
    <property type="term" value="F:metal ion binding"/>
    <property type="evidence" value="ECO:0007669"/>
    <property type="project" value="UniProtKB-KW"/>
</dbReference>
<keyword evidence="2" id="KW-0460">Magnesium</keyword>
<dbReference type="Proteomes" id="UP000321717">
    <property type="component" value="Unassembled WGS sequence"/>
</dbReference>
<keyword evidence="4" id="KW-1185">Reference proteome</keyword>
<protein>
    <submittedName>
        <fullName evidence="3">Inositol monophosphatase</fullName>
    </submittedName>
</protein>